<dbReference type="InterPro" id="IPR012932">
    <property type="entry name" value="VKOR"/>
</dbReference>
<feature type="transmembrane region" description="Helical" evidence="11">
    <location>
        <begin position="102"/>
        <end position="121"/>
    </location>
</feature>
<keyword evidence="6" id="KW-0560">Oxidoreductase</keyword>
<evidence type="ECO:0000256" key="6">
    <source>
        <dbReference type="ARBA" id="ARBA00023002"/>
    </source>
</evidence>
<keyword evidence="5 11" id="KW-1133">Transmembrane helix</keyword>
<dbReference type="RefSeq" id="WP_124708030.1">
    <property type="nucleotide sequence ID" value="NZ_CP033972.1"/>
</dbReference>
<evidence type="ECO:0000256" key="10">
    <source>
        <dbReference type="SAM" id="MobiDB-lite"/>
    </source>
</evidence>
<keyword evidence="8" id="KW-1015">Disulfide bond</keyword>
<keyword evidence="3 11" id="KW-0812">Transmembrane</keyword>
<evidence type="ECO:0000313" key="14">
    <source>
        <dbReference type="Proteomes" id="UP000271469"/>
    </source>
</evidence>
<feature type="transmembrane region" description="Helical" evidence="11">
    <location>
        <begin position="155"/>
        <end position="181"/>
    </location>
</feature>
<feature type="region of interest" description="Disordered" evidence="10">
    <location>
        <begin position="1"/>
        <end position="28"/>
    </location>
</feature>
<protein>
    <recommendedName>
        <fullName evidence="12">Vitamin K epoxide reductase domain-containing protein</fullName>
    </recommendedName>
</protein>
<gene>
    <name evidence="13" type="ORF">D7316_01897</name>
</gene>
<dbReference type="Proteomes" id="UP000271469">
    <property type="component" value="Chromosome"/>
</dbReference>
<dbReference type="InterPro" id="IPR041714">
    <property type="entry name" value="VKOR_Actinobacteria"/>
</dbReference>
<accession>A0A3G8JJN6</accession>
<dbReference type="SMART" id="SM00756">
    <property type="entry name" value="VKc"/>
    <property type="match status" value="1"/>
</dbReference>
<keyword evidence="4" id="KW-0874">Quinone</keyword>
<evidence type="ECO:0000256" key="2">
    <source>
        <dbReference type="ARBA" id="ARBA00006214"/>
    </source>
</evidence>
<dbReference type="OrthoDB" id="9783799at2"/>
<dbReference type="EMBL" id="CP033972">
    <property type="protein sequence ID" value="AZG45301.1"/>
    <property type="molecule type" value="Genomic_DNA"/>
</dbReference>
<evidence type="ECO:0000256" key="5">
    <source>
        <dbReference type="ARBA" id="ARBA00022989"/>
    </source>
</evidence>
<evidence type="ECO:0000256" key="7">
    <source>
        <dbReference type="ARBA" id="ARBA00023136"/>
    </source>
</evidence>
<evidence type="ECO:0000256" key="11">
    <source>
        <dbReference type="SAM" id="Phobius"/>
    </source>
</evidence>
<feature type="domain" description="Vitamin K epoxide reductase" evidence="12">
    <location>
        <begin position="39"/>
        <end position="180"/>
    </location>
</feature>
<proteinExistence type="inferred from homology"/>
<feature type="transmembrane region" description="Helical" evidence="11">
    <location>
        <begin position="38"/>
        <end position="60"/>
    </location>
</feature>
<name>A0A3G8JJN6_9ACTN</name>
<dbReference type="KEGG" id="gom:D7316_01897"/>
<evidence type="ECO:0000256" key="1">
    <source>
        <dbReference type="ARBA" id="ARBA00004141"/>
    </source>
</evidence>
<dbReference type="GO" id="GO:0048038">
    <property type="term" value="F:quinone binding"/>
    <property type="evidence" value="ECO:0007669"/>
    <property type="project" value="UniProtKB-KW"/>
</dbReference>
<sequence>MTASPNVDPTAEDPAGGDDISSRPDGRRGSWLTTLPDVGVATSITLFITGIIGLVASATLTVERFHLLTDPGYRPSCSINPIISCGSVMVKPQAAIFGFPNPLIGIAAFSVIVVTGVIATARISLPRWYWLGQSIATAAGFVMINWLAFQSLYRIHALCPYCMVVWTVTPIILIISIGRLVDDTRRGHEIRSWLWVLLPVWYAVVIVAIGAEFWDYWSTLI</sequence>
<feature type="transmembrane region" description="Helical" evidence="11">
    <location>
        <begin position="128"/>
        <end position="149"/>
    </location>
</feature>
<keyword evidence="14" id="KW-1185">Reference proteome</keyword>
<organism evidence="13 14">
    <name type="scientific">Gordonia insulae</name>
    <dbReference type="NCBI Taxonomy" id="2420509"/>
    <lineage>
        <taxon>Bacteria</taxon>
        <taxon>Bacillati</taxon>
        <taxon>Actinomycetota</taxon>
        <taxon>Actinomycetes</taxon>
        <taxon>Mycobacteriales</taxon>
        <taxon>Gordoniaceae</taxon>
        <taxon>Gordonia</taxon>
    </lineage>
</organism>
<keyword evidence="9" id="KW-0676">Redox-active center</keyword>
<comment type="subcellular location">
    <subcellularLocation>
        <location evidence="1">Membrane</location>
        <topology evidence="1">Multi-pass membrane protein</topology>
    </subcellularLocation>
</comment>
<evidence type="ECO:0000313" key="13">
    <source>
        <dbReference type="EMBL" id="AZG45301.1"/>
    </source>
</evidence>
<keyword evidence="7 11" id="KW-0472">Membrane</keyword>
<dbReference type="GO" id="GO:0016491">
    <property type="term" value="F:oxidoreductase activity"/>
    <property type="evidence" value="ECO:0007669"/>
    <property type="project" value="UniProtKB-KW"/>
</dbReference>
<dbReference type="GO" id="GO:0016020">
    <property type="term" value="C:membrane"/>
    <property type="evidence" value="ECO:0007669"/>
    <property type="project" value="UniProtKB-SubCell"/>
</dbReference>
<dbReference type="InterPro" id="IPR038354">
    <property type="entry name" value="VKOR_sf"/>
</dbReference>
<dbReference type="AlphaFoldDB" id="A0A3G8JJN6"/>
<dbReference type="Gene3D" id="1.20.1440.130">
    <property type="entry name" value="VKOR domain"/>
    <property type="match status" value="1"/>
</dbReference>
<reference evidence="13 14" key="1">
    <citation type="submission" date="2018-11" db="EMBL/GenBank/DDBJ databases">
        <title>Gordonia insulae sp. nov., isolated from an island soil.</title>
        <authorList>
            <person name="Kim Y.S."/>
            <person name="Kim S.B."/>
        </authorList>
    </citation>
    <scope>NUCLEOTIDE SEQUENCE [LARGE SCALE GENOMIC DNA]</scope>
    <source>
        <strain evidence="13 14">MMS17-SY073</strain>
    </source>
</reference>
<feature type="transmembrane region" description="Helical" evidence="11">
    <location>
        <begin position="193"/>
        <end position="214"/>
    </location>
</feature>
<evidence type="ECO:0000256" key="4">
    <source>
        <dbReference type="ARBA" id="ARBA00022719"/>
    </source>
</evidence>
<evidence type="ECO:0000256" key="3">
    <source>
        <dbReference type="ARBA" id="ARBA00022692"/>
    </source>
</evidence>
<dbReference type="CDD" id="cd12922">
    <property type="entry name" value="VKOR_5"/>
    <property type="match status" value="1"/>
</dbReference>
<evidence type="ECO:0000256" key="9">
    <source>
        <dbReference type="ARBA" id="ARBA00023284"/>
    </source>
</evidence>
<comment type="similarity">
    <text evidence="2">Belongs to the VKOR family.</text>
</comment>
<evidence type="ECO:0000256" key="8">
    <source>
        <dbReference type="ARBA" id="ARBA00023157"/>
    </source>
</evidence>
<evidence type="ECO:0000259" key="12">
    <source>
        <dbReference type="SMART" id="SM00756"/>
    </source>
</evidence>
<dbReference type="Pfam" id="PF07884">
    <property type="entry name" value="VKOR"/>
    <property type="match status" value="1"/>
</dbReference>